<dbReference type="AlphaFoldDB" id="A0A9D5B9G1"/>
<feature type="region of interest" description="Disordered" evidence="1">
    <location>
        <begin position="199"/>
        <end position="279"/>
    </location>
</feature>
<protein>
    <recommendedName>
        <fullName evidence="2">Retroviral polymerase SH3-like domain-containing protein</fullName>
    </recommendedName>
</protein>
<organism evidence="3 4">
    <name type="scientific">Pisum sativum</name>
    <name type="common">Garden pea</name>
    <name type="synonym">Lathyrus oleraceus</name>
    <dbReference type="NCBI Taxonomy" id="3888"/>
    <lineage>
        <taxon>Eukaryota</taxon>
        <taxon>Viridiplantae</taxon>
        <taxon>Streptophyta</taxon>
        <taxon>Embryophyta</taxon>
        <taxon>Tracheophyta</taxon>
        <taxon>Spermatophyta</taxon>
        <taxon>Magnoliopsida</taxon>
        <taxon>eudicotyledons</taxon>
        <taxon>Gunneridae</taxon>
        <taxon>Pentapetalae</taxon>
        <taxon>rosids</taxon>
        <taxon>fabids</taxon>
        <taxon>Fabales</taxon>
        <taxon>Fabaceae</taxon>
        <taxon>Papilionoideae</taxon>
        <taxon>50 kb inversion clade</taxon>
        <taxon>NPAAA clade</taxon>
        <taxon>Hologalegina</taxon>
        <taxon>IRL clade</taxon>
        <taxon>Fabeae</taxon>
        <taxon>Lathyrus</taxon>
    </lineage>
</organism>
<accession>A0A9D5B9G1</accession>
<reference evidence="3 4" key="1">
    <citation type="journal article" date="2022" name="Nat. Genet.">
        <title>Improved pea reference genome and pan-genome highlight genomic features and evolutionary characteristics.</title>
        <authorList>
            <person name="Yang T."/>
            <person name="Liu R."/>
            <person name="Luo Y."/>
            <person name="Hu S."/>
            <person name="Wang D."/>
            <person name="Wang C."/>
            <person name="Pandey M.K."/>
            <person name="Ge S."/>
            <person name="Xu Q."/>
            <person name="Li N."/>
            <person name="Li G."/>
            <person name="Huang Y."/>
            <person name="Saxena R.K."/>
            <person name="Ji Y."/>
            <person name="Li M."/>
            <person name="Yan X."/>
            <person name="He Y."/>
            <person name="Liu Y."/>
            <person name="Wang X."/>
            <person name="Xiang C."/>
            <person name="Varshney R.K."/>
            <person name="Ding H."/>
            <person name="Gao S."/>
            <person name="Zong X."/>
        </authorList>
    </citation>
    <scope>NUCLEOTIDE SEQUENCE [LARGE SCALE GENOMIC DNA]</scope>
    <source>
        <strain evidence="3 4">cv. Zhongwan 6</strain>
    </source>
</reference>
<dbReference type="Proteomes" id="UP001058974">
    <property type="component" value="Chromosome 2"/>
</dbReference>
<evidence type="ECO:0000313" key="3">
    <source>
        <dbReference type="EMBL" id="KAI5434019.1"/>
    </source>
</evidence>
<feature type="compositionally biased region" description="Polar residues" evidence="1">
    <location>
        <begin position="199"/>
        <end position="217"/>
    </location>
</feature>
<proteinExistence type="predicted"/>
<comment type="caution">
    <text evidence="3">The sequence shown here is derived from an EMBL/GenBank/DDBJ whole genome shotgun (WGS) entry which is preliminary data.</text>
</comment>
<dbReference type="Gramene" id="Psat02G0103400-T1">
    <property type="protein sequence ID" value="KAI5434019.1"/>
    <property type="gene ID" value="KIW84_021034"/>
</dbReference>
<feature type="compositionally biased region" description="Polar residues" evidence="1">
    <location>
        <begin position="226"/>
        <end position="235"/>
    </location>
</feature>
<dbReference type="EMBL" id="JAMSHJ010000002">
    <property type="protein sequence ID" value="KAI5434019.1"/>
    <property type="molecule type" value="Genomic_DNA"/>
</dbReference>
<keyword evidence="4" id="KW-1185">Reference proteome</keyword>
<dbReference type="InterPro" id="IPR057670">
    <property type="entry name" value="SH3_retrovirus"/>
</dbReference>
<feature type="domain" description="Retroviral polymerase SH3-like" evidence="2">
    <location>
        <begin position="108"/>
        <end position="167"/>
    </location>
</feature>
<name>A0A9D5B9G1_PEA</name>
<sequence>MPTPYHTLLLSLREIPHLCLGLLEEFQSLRAMLQQSQQAQPTTTANAITTSPFASTSQALPNTGKHPNLWILDTGATDHISFHLANFTSYQSIVPIFVSLPNGSHLTAFVSRTIAHRTKCDVRARKSIFLGHKDGTKGYILYDLQSHDLFVSRHVIFFENYFPFKSNISQPKPPEPDPPAMTYDIDHIAPPVVDSIPVTSASSVPVPNDNSTPNDSYTPLLDLSNPHPSATSVVPNPSYPHIIDHEPQTSLSPQPFSPPSNNASPEPVPPTRKSTITKNPPQYLKDFHCNILTTSGLPFFDSGSTGTDPDNLSFVDNVNNDMEMYMSSKRSKEALEEFIPHDLCVVFGGLNMIFFASNEVLSSKGEHVSNDMLQAKVGV</sequence>
<dbReference type="Pfam" id="PF25597">
    <property type="entry name" value="SH3_retrovirus"/>
    <property type="match status" value="1"/>
</dbReference>
<gene>
    <name evidence="3" type="ORF">KIW84_021034</name>
</gene>
<evidence type="ECO:0000256" key="1">
    <source>
        <dbReference type="SAM" id="MobiDB-lite"/>
    </source>
</evidence>
<evidence type="ECO:0000259" key="2">
    <source>
        <dbReference type="Pfam" id="PF25597"/>
    </source>
</evidence>
<evidence type="ECO:0000313" key="4">
    <source>
        <dbReference type="Proteomes" id="UP001058974"/>
    </source>
</evidence>
<feature type="compositionally biased region" description="Polar residues" evidence="1">
    <location>
        <begin position="248"/>
        <end position="264"/>
    </location>
</feature>